<protein>
    <recommendedName>
        <fullName evidence="5">Fungal N-terminal domain-containing protein</fullName>
    </recommendedName>
</protein>
<dbReference type="RefSeq" id="XP_022405373.1">
    <property type="nucleotide sequence ID" value="XM_022544103.1"/>
</dbReference>
<evidence type="ECO:0000313" key="3">
    <source>
        <dbReference type="EMBL" id="OJJ88697.1"/>
    </source>
</evidence>
<evidence type="ECO:0000256" key="1">
    <source>
        <dbReference type="SAM" id="Coils"/>
    </source>
</evidence>
<feature type="signal peptide" evidence="2">
    <location>
        <begin position="1"/>
        <end position="18"/>
    </location>
</feature>
<keyword evidence="1" id="KW-0175">Coiled coil</keyword>
<evidence type="ECO:0000256" key="2">
    <source>
        <dbReference type="SAM" id="SignalP"/>
    </source>
</evidence>
<dbReference type="STRING" id="1160497.A0A1L9VXU7"/>
<gene>
    <name evidence="3" type="ORF">ASPGLDRAFT_31818</name>
</gene>
<organism evidence="3 4">
    <name type="scientific">Aspergillus glaucus CBS 516.65</name>
    <dbReference type="NCBI Taxonomy" id="1160497"/>
    <lineage>
        <taxon>Eukaryota</taxon>
        <taxon>Fungi</taxon>
        <taxon>Dikarya</taxon>
        <taxon>Ascomycota</taxon>
        <taxon>Pezizomycotina</taxon>
        <taxon>Eurotiomycetes</taxon>
        <taxon>Eurotiomycetidae</taxon>
        <taxon>Eurotiales</taxon>
        <taxon>Aspergillaceae</taxon>
        <taxon>Aspergillus</taxon>
        <taxon>Aspergillus subgen. Aspergillus</taxon>
    </lineage>
</organism>
<dbReference type="GeneID" id="34460364"/>
<name>A0A1L9VXU7_ASPGL</name>
<proteinExistence type="predicted"/>
<dbReference type="VEuPathDB" id="FungiDB:ASPGLDRAFT_31818"/>
<dbReference type="Proteomes" id="UP000184300">
    <property type="component" value="Unassembled WGS sequence"/>
</dbReference>
<feature type="non-terminal residue" evidence="3">
    <location>
        <position position="105"/>
    </location>
</feature>
<evidence type="ECO:0008006" key="5">
    <source>
        <dbReference type="Google" id="ProtNLM"/>
    </source>
</evidence>
<feature type="coiled-coil region" evidence="1">
    <location>
        <begin position="51"/>
        <end position="78"/>
    </location>
</feature>
<feature type="chain" id="PRO_5013313236" description="Fungal N-terminal domain-containing protein" evidence="2">
    <location>
        <begin position="19"/>
        <end position="105"/>
    </location>
</feature>
<evidence type="ECO:0000313" key="4">
    <source>
        <dbReference type="Proteomes" id="UP000184300"/>
    </source>
</evidence>
<dbReference type="EMBL" id="KV878889">
    <property type="protein sequence ID" value="OJJ88697.1"/>
    <property type="molecule type" value="Genomic_DNA"/>
</dbReference>
<dbReference type="OrthoDB" id="10514563at2759"/>
<sequence>MKFAGIAAMAAVVTAVTGAAIPNVNAALAEVHQVTGDVQGLLSGAGSEADVAKLVSQLEKVESELKKLTTQKRDLIDADVAAKADVAKLANVDADVGAHVLKRGL</sequence>
<dbReference type="AlphaFoldDB" id="A0A1L9VXU7"/>
<keyword evidence="4" id="KW-1185">Reference proteome</keyword>
<reference evidence="4" key="1">
    <citation type="journal article" date="2017" name="Genome Biol.">
        <title>Comparative genomics reveals high biological diversity and specific adaptations in the industrially and medically important fungal genus Aspergillus.</title>
        <authorList>
            <person name="de Vries R.P."/>
            <person name="Riley R."/>
            <person name="Wiebenga A."/>
            <person name="Aguilar-Osorio G."/>
            <person name="Amillis S."/>
            <person name="Uchima C.A."/>
            <person name="Anderluh G."/>
            <person name="Asadollahi M."/>
            <person name="Askin M."/>
            <person name="Barry K."/>
            <person name="Battaglia E."/>
            <person name="Bayram O."/>
            <person name="Benocci T."/>
            <person name="Braus-Stromeyer S.A."/>
            <person name="Caldana C."/>
            <person name="Canovas D."/>
            <person name="Cerqueira G.C."/>
            <person name="Chen F."/>
            <person name="Chen W."/>
            <person name="Choi C."/>
            <person name="Clum A."/>
            <person name="Dos Santos R.A."/>
            <person name="Damasio A.R."/>
            <person name="Diallinas G."/>
            <person name="Emri T."/>
            <person name="Fekete E."/>
            <person name="Flipphi M."/>
            <person name="Freyberg S."/>
            <person name="Gallo A."/>
            <person name="Gournas C."/>
            <person name="Habgood R."/>
            <person name="Hainaut M."/>
            <person name="Harispe M.L."/>
            <person name="Henrissat B."/>
            <person name="Hilden K.S."/>
            <person name="Hope R."/>
            <person name="Hossain A."/>
            <person name="Karabika E."/>
            <person name="Karaffa L."/>
            <person name="Karanyi Z."/>
            <person name="Krasevec N."/>
            <person name="Kuo A."/>
            <person name="Kusch H."/>
            <person name="LaButti K."/>
            <person name="Lagendijk E.L."/>
            <person name="Lapidus A."/>
            <person name="Levasseur A."/>
            <person name="Lindquist E."/>
            <person name="Lipzen A."/>
            <person name="Logrieco A.F."/>
            <person name="MacCabe A."/>
            <person name="Maekelae M.R."/>
            <person name="Malavazi I."/>
            <person name="Melin P."/>
            <person name="Meyer V."/>
            <person name="Mielnichuk N."/>
            <person name="Miskei M."/>
            <person name="Molnar A.P."/>
            <person name="Mule G."/>
            <person name="Ngan C.Y."/>
            <person name="Orejas M."/>
            <person name="Orosz E."/>
            <person name="Ouedraogo J.P."/>
            <person name="Overkamp K.M."/>
            <person name="Park H.-S."/>
            <person name="Perrone G."/>
            <person name="Piumi F."/>
            <person name="Punt P.J."/>
            <person name="Ram A.F."/>
            <person name="Ramon A."/>
            <person name="Rauscher S."/>
            <person name="Record E."/>
            <person name="Riano-Pachon D.M."/>
            <person name="Robert V."/>
            <person name="Roehrig J."/>
            <person name="Ruller R."/>
            <person name="Salamov A."/>
            <person name="Salih N.S."/>
            <person name="Samson R.A."/>
            <person name="Sandor E."/>
            <person name="Sanguinetti M."/>
            <person name="Schuetze T."/>
            <person name="Sepcic K."/>
            <person name="Shelest E."/>
            <person name="Sherlock G."/>
            <person name="Sophianopoulou V."/>
            <person name="Squina F.M."/>
            <person name="Sun H."/>
            <person name="Susca A."/>
            <person name="Todd R.B."/>
            <person name="Tsang A."/>
            <person name="Unkles S.E."/>
            <person name="van de Wiele N."/>
            <person name="van Rossen-Uffink D."/>
            <person name="Oliveira J.V."/>
            <person name="Vesth T.C."/>
            <person name="Visser J."/>
            <person name="Yu J.-H."/>
            <person name="Zhou M."/>
            <person name="Andersen M.R."/>
            <person name="Archer D.B."/>
            <person name="Baker S.E."/>
            <person name="Benoit I."/>
            <person name="Brakhage A.A."/>
            <person name="Braus G.H."/>
            <person name="Fischer R."/>
            <person name="Frisvad J.C."/>
            <person name="Goldman G.H."/>
            <person name="Houbraken J."/>
            <person name="Oakley B."/>
            <person name="Pocsi I."/>
            <person name="Scazzocchio C."/>
            <person name="Seiboth B."/>
            <person name="vanKuyk P.A."/>
            <person name="Wortman J."/>
            <person name="Dyer P.S."/>
            <person name="Grigoriev I.V."/>
        </authorList>
    </citation>
    <scope>NUCLEOTIDE SEQUENCE [LARGE SCALE GENOMIC DNA]</scope>
    <source>
        <strain evidence="4">CBS 516.65</strain>
    </source>
</reference>
<keyword evidence="2" id="KW-0732">Signal</keyword>
<accession>A0A1L9VXU7</accession>